<dbReference type="EMBL" id="LAZR01011133">
    <property type="protein sequence ID" value="KKM63256.1"/>
    <property type="molecule type" value="Genomic_DNA"/>
</dbReference>
<name>A0A0F9JLG5_9ZZZZ</name>
<comment type="caution">
    <text evidence="1">The sequence shown here is derived from an EMBL/GenBank/DDBJ whole genome shotgun (WGS) entry which is preliminary data.</text>
</comment>
<accession>A0A0F9JLG5</accession>
<proteinExistence type="predicted"/>
<organism evidence="1">
    <name type="scientific">marine sediment metagenome</name>
    <dbReference type="NCBI Taxonomy" id="412755"/>
    <lineage>
        <taxon>unclassified sequences</taxon>
        <taxon>metagenomes</taxon>
        <taxon>ecological metagenomes</taxon>
    </lineage>
</organism>
<sequence>MEKEQYKMNLISCQYCGVVIDTDRIEEPEIYDEDTDEYYVIEGNSVWVNNELVSAIDCPCCDEKIAFLGKG</sequence>
<dbReference type="AlphaFoldDB" id="A0A0F9JLG5"/>
<protein>
    <submittedName>
        <fullName evidence="1">Uncharacterized protein</fullName>
    </submittedName>
</protein>
<reference evidence="1" key="1">
    <citation type="journal article" date="2015" name="Nature">
        <title>Complex archaea that bridge the gap between prokaryotes and eukaryotes.</title>
        <authorList>
            <person name="Spang A."/>
            <person name="Saw J.H."/>
            <person name="Jorgensen S.L."/>
            <person name="Zaremba-Niedzwiedzka K."/>
            <person name="Martijn J."/>
            <person name="Lind A.E."/>
            <person name="van Eijk R."/>
            <person name="Schleper C."/>
            <person name="Guy L."/>
            <person name="Ettema T.J."/>
        </authorList>
    </citation>
    <scope>NUCLEOTIDE SEQUENCE</scope>
</reference>
<gene>
    <name evidence="1" type="ORF">LCGC14_1513290</name>
</gene>
<evidence type="ECO:0000313" key="1">
    <source>
        <dbReference type="EMBL" id="KKM63256.1"/>
    </source>
</evidence>